<evidence type="ECO:0000259" key="4">
    <source>
        <dbReference type="PROSITE" id="PS50949"/>
    </source>
</evidence>
<comment type="caution">
    <text evidence="5">The sequence shown here is derived from an EMBL/GenBank/DDBJ whole genome shotgun (WGS) entry which is preliminary data.</text>
</comment>
<sequence>MNVRASVPVTVTDYVTRSIRERILSGAYLPGAKLDQQMLVEEFGASLIPVRESLRQLEAQGFVRLYPHKGAYVAELSLAEVKEIYFVRELLEESATRLAVPRLSAEDKTRLRQRLKQMEQATASGDYAQLLDLNRDFHFIIYEAGDNRLLVELIRGLWDRSSRYRHLYTYLPDRAPRALREHKRIYSLCISSDAEAAARAVRNNVRQTVRGLVPVLRARLAEKKSFAG</sequence>
<protein>
    <submittedName>
        <fullName evidence="5">GntR family transcriptional regulator</fullName>
    </submittedName>
</protein>
<dbReference type="PROSITE" id="PS50949">
    <property type="entry name" value="HTH_GNTR"/>
    <property type="match status" value="1"/>
</dbReference>
<evidence type="ECO:0000256" key="3">
    <source>
        <dbReference type="ARBA" id="ARBA00023163"/>
    </source>
</evidence>
<dbReference type="Gene3D" id="1.20.120.530">
    <property type="entry name" value="GntR ligand-binding domain-like"/>
    <property type="match status" value="1"/>
</dbReference>
<dbReference type="GO" id="GO:0003677">
    <property type="term" value="F:DNA binding"/>
    <property type="evidence" value="ECO:0007669"/>
    <property type="project" value="UniProtKB-KW"/>
</dbReference>
<accession>A0A2M8Q9Y4</accession>
<dbReference type="PANTHER" id="PTHR43537:SF41">
    <property type="entry name" value="TRANSCRIPTIONAL REGULATORY PROTEIN"/>
    <property type="match status" value="1"/>
</dbReference>
<keyword evidence="3" id="KW-0804">Transcription</keyword>
<dbReference type="SUPFAM" id="SSF48008">
    <property type="entry name" value="GntR ligand-binding domain-like"/>
    <property type="match status" value="1"/>
</dbReference>
<dbReference type="SMART" id="SM00345">
    <property type="entry name" value="HTH_GNTR"/>
    <property type="match status" value="1"/>
</dbReference>
<dbReference type="Pfam" id="PF00392">
    <property type="entry name" value="GntR"/>
    <property type="match status" value="1"/>
</dbReference>
<dbReference type="Pfam" id="PF07729">
    <property type="entry name" value="FCD"/>
    <property type="match status" value="1"/>
</dbReference>
<dbReference type="InterPro" id="IPR036390">
    <property type="entry name" value="WH_DNA-bd_sf"/>
</dbReference>
<dbReference type="SMART" id="SM00895">
    <property type="entry name" value="FCD"/>
    <property type="match status" value="1"/>
</dbReference>
<evidence type="ECO:0000313" key="5">
    <source>
        <dbReference type="EMBL" id="PJF46602.1"/>
    </source>
</evidence>
<dbReference type="AlphaFoldDB" id="A0A2M8Q9Y4"/>
<dbReference type="GO" id="GO:0003700">
    <property type="term" value="F:DNA-binding transcription factor activity"/>
    <property type="evidence" value="ECO:0007669"/>
    <property type="project" value="InterPro"/>
</dbReference>
<evidence type="ECO:0000256" key="1">
    <source>
        <dbReference type="ARBA" id="ARBA00023015"/>
    </source>
</evidence>
<dbReference type="Proteomes" id="UP000230790">
    <property type="component" value="Unassembled WGS sequence"/>
</dbReference>
<organism evidence="5 6">
    <name type="scientific">Candidatus Thermofonsia Clade 3 bacterium</name>
    <dbReference type="NCBI Taxonomy" id="2364212"/>
    <lineage>
        <taxon>Bacteria</taxon>
        <taxon>Bacillati</taxon>
        <taxon>Chloroflexota</taxon>
        <taxon>Candidatus Thermofontia</taxon>
        <taxon>Candidatus Thermofonsia Clade 3</taxon>
    </lineage>
</organism>
<name>A0A2M8Q9Y4_9CHLR</name>
<proteinExistence type="predicted"/>
<dbReference type="InterPro" id="IPR036388">
    <property type="entry name" value="WH-like_DNA-bd_sf"/>
</dbReference>
<dbReference type="SUPFAM" id="SSF46785">
    <property type="entry name" value="Winged helix' DNA-binding domain"/>
    <property type="match status" value="1"/>
</dbReference>
<dbReference type="PANTHER" id="PTHR43537">
    <property type="entry name" value="TRANSCRIPTIONAL REGULATOR, GNTR FAMILY"/>
    <property type="match status" value="1"/>
</dbReference>
<dbReference type="InterPro" id="IPR008920">
    <property type="entry name" value="TF_FadR/GntR_C"/>
</dbReference>
<keyword evidence="1" id="KW-0805">Transcription regulation</keyword>
<dbReference type="EMBL" id="PGTN01000126">
    <property type="protein sequence ID" value="PJF46602.1"/>
    <property type="molecule type" value="Genomic_DNA"/>
</dbReference>
<gene>
    <name evidence="5" type="ORF">CUN48_12955</name>
</gene>
<dbReference type="Gene3D" id="1.10.10.10">
    <property type="entry name" value="Winged helix-like DNA-binding domain superfamily/Winged helix DNA-binding domain"/>
    <property type="match status" value="1"/>
</dbReference>
<dbReference type="CDD" id="cd07377">
    <property type="entry name" value="WHTH_GntR"/>
    <property type="match status" value="1"/>
</dbReference>
<dbReference type="InterPro" id="IPR011711">
    <property type="entry name" value="GntR_C"/>
</dbReference>
<reference evidence="5 6" key="1">
    <citation type="submission" date="2017-11" db="EMBL/GenBank/DDBJ databases">
        <title>Evolution of Phototrophy in the Chloroflexi Phylum Driven by Horizontal Gene Transfer.</title>
        <authorList>
            <person name="Ward L.M."/>
            <person name="Hemp J."/>
            <person name="Shih P.M."/>
            <person name="Mcglynn S.E."/>
            <person name="Fischer W."/>
        </authorList>
    </citation>
    <scope>NUCLEOTIDE SEQUENCE [LARGE SCALE GENOMIC DNA]</scope>
    <source>
        <strain evidence="5">JP3_7</strain>
    </source>
</reference>
<evidence type="ECO:0000313" key="6">
    <source>
        <dbReference type="Proteomes" id="UP000230790"/>
    </source>
</evidence>
<feature type="domain" description="HTH gntR-type" evidence="4">
    <location>
        <begin position="9"/>
        <end position="76"/>
    </location>
</feature>
<keyword evidence="2" id="KW-0238">DNA-binding</keyword>
<dbReference type="InterPro" id="IPR000524">
    <property type="entry name" value="Tscrpt_reg_HTH_GntR"/>
</dbReference>
<evidence type="ECO:0000256" key="2">
    <source>
        <dbReference type="ARBA" id="ARBA00023125"/>
    </source>
</evidence>